<dbReference type="Proteomes" id="UP000094236">
    <property type="component" value="Unassembled WGS sequence"/>
</dbReference>
<evidence type="ECO:0000313" key="3">
    <source>
        <dbReference type="Proteomes" id="UP000094236"/>
    </source>
</evidence>
<proteinExistence type="predicted"/>
<keyword evidence="3" id="KW-1185">Reference proteome</keyword>
<evidence type="ECO:0000256" key="1">
    <source>
        <dbReference type="SAM" id="MobiDB-lite"/>
    </source>
</evidence>
<feature type="region of interest" description="Disordered" evidence="1">
    <location>
        <begin position="1"/>
        <end position="21"/>
    </location>
</feature>
<accession>A0A1E4U2W6</accession>
<evidence type="ECO:0000313" key="2">
    <source>
        <dbReference type="EMBL" id="ODV98354.1"/>
    </source>
</evidence>
<reference evidence="3" key="1">
    <citation type="submission" date="2016-05" db="EMBL/GenBank/DDBJ databases">
        <title>Comparative genomics of biotechnologically important yeasts.</title>
        <authorList>
            <consortium name="DOE Joint Genome Institute"/>
            <person name="Riley R."/>
            <person name="Haridas S."/>
            <person name="Wolfe K.H."/>
            <person name="Lopes M.R."/>
            <person name="Hittinger C.T."/>
            <person name="Goker M."/>
            <person name="Salamov A."/>
            <person name="Wisecaver J."/>
            <person name="Long T.M."/>
            <person name="Aerts A.L."/>
            <person name="Barry K."/>
            <person name="Choi C."/>
            <person name="Clum A."/>
            <person name="Coughlan A.Y."/>
            <person name="Deshpande S."/>
            <person name="Douglass A.P."/>
            <person name="Hanson S.J."/>
            <person name="Klenk H.-P."/>
            <person name="Labutti K."/>
            <person name="Lapidus A."/>
            <person name="Lindquist E."/>
            <person name="Lipzen A."/>
            <person name="Meier-Kolthoff J.P."/>
            <person name="Ohm R.A."/>
            <person name="Otillar R.P."/>
            <person name="Pangilinan J."/>
            <person name="Peng Y."/>
            <person name="Rokas A."/>
            <person name="Rosa C.A."/>
            <person name="Scheuner C."/>
            <person name="Sibirny A.A."/>
            <person name="Slot J.C."/>
            <person name="Stielow J.B."/>
            <person name="Sun H."/>
            <person name="Kurtzman C.P."/>
            <person name="Blackwell M."/>
            <person name="Grigoriev I.V."/>
            <person name="Jeffries T.W."/>
        </authorList>
    </citation>
    <scope>NUCLEOTIDE SEQUENCE [LARGE SCALE GENOMIC DNA]</scope>
    <source>
        <strain evidence="3">NRRL Y-2460</strain>
    </source>
</reference>
<organism evidence="2 3">
    <name type="scientific">Pachysolen tannophilus NRRL Y-2460</name>
    <dbReference type="NCBI Taxonomy" id="669874"/>
    <lineage>
        <taxon>Eukaryota</taxon>
        <taxon>Fungi</taxon>
        <taxon>Dikarya</taxon>
        <taxon>Ascomycota</taxon>
        <taxon>Saccharomycotina</taxon>
        <taxon>Pichiomycetes</taxon>
        <taxon>Pachysolenaceae</taxon>
        <taxon>Pachysolen</taxon>
    </lineage>
</organism>
<name>A0A1E4U2W6_PACTA</name>
<dbReference type="AlphaFoldDB" id="A0A1E4U2W6"/>
<gene>
    <name evidence="2" type="ORF">PACTADRAFT_48132</name>
</gene>
<protein>
    <submittedName>
        <fullName evidence="2">Uncharacterized protein</fullName>
    </submittedName>
</protein>
<dbReference type="EMBL" id="KV454011">
    <property type="protein sequence ID" value="ODV98354.1"/>
    <property type="molecule type" value="Genomic_DNA"/>
</dbReference>
<sequence length="155" mass="17114">MTDVNSGSYSSPPSSGSSNSNEQVIASLQVARFARFKLNLYKSFEYDEDFEYYPDYSRPKQQLAQREIFLKNLRNSAAMAAAASDQNGSYTGVSNGTGDNGNRMRERIYTPSMPLAQTSTGQNFSSNFIPDGNGNGVVNTGGRYYVSPTYRKTFT</sequence>